<dbReference type="PROSITE" id="PS01031">
    <property type="entry name" value="SHSP"/>
    <property type="match status" value="1"/>
</dbReference>
<feature type="region of interest" description="Disordered" evidence="4">
    <location>
        <begin position="139"/>
        <end position="161"/>
    </location>
</feature>
<dbReference type="VEuPathDB" id="VectorBase:HLOH_045523"/>
<gene>
    <name evidence="6" type="ORF">HPB48_004565</name>
</gene>
<dbReference type="GO" id="GO:0009408">
    <property type="term" value="P:response to heat"/>
    <property type="evidence" value="ECO:0007669"/>
    <property type="project" value="TreeGrafter"/>
</dbReference>
<evidence type="ECO:0000256" key="3">
    <source>
        <dbReference type="RuleBase" id="RU003616"/>
    </source>
</evidence>
<dbReference type="InterPro" id="IPR001436">
    <property type="entry name" value="Alpha-crystallin/sHSP_animal"/>
</dbReference>
<accession>A0A9J6H4V6</accession>
<dbReference type="AlphaFoldDB" id="A0A9J6H4V6"/>
<dbReference type="InterPro" id="IPR008978">
    <property type="entry name" value="HSP20-like_chaperone"/>
</dbReference>
<evidence type="ECO:0000259" key="5">
    <source>
        <dbReference type="PROSITE" id="PS01031"/>
    </source>
</evidence>
<dbReference type="Proteomes" id="UP000821853">
    <property type="component" value="Chromosome 9"/>
</dbReference>
<feature type="region of interest" description="Disordered" evidence="4">
    <location>
        <begin position="295"/>
        <end position="337"/>
    </location>
</feature>
<keyword evidence="1" id="KW-0346">Stress response</keyword>
<dbReference type="GO" id="GO:0005737">
    <property type="term" value="C:cytoplasm"/>
    <property type="evidence" value="ECO:0007669"/>
    <property type="project" value="TreeGrafter"/>
</dbReference>
<evidence type="ECO:0000256" key="2">
    <source>
        <dbReference type="PROSITE-ProRule" id="PRU00285"/>
    </source>
</evidence>
<dbReference type="GO" id="GO:0005634">
    <property type="term" value="C:nucleus"/>
    <property type="evidence" value="ECO:0007669"/>
    <property type="project" value="TreeGrafter"/>
</dbReference>
<feature type="compositionally biased region" description="Low complexity" evidence="4">
    <location>
        <begin position="40"/>
        <end position="52"/>
    </location>
</feature>
<dbReference type="Gene3D" id="2.60.40.790">
    <property type="match status" value="1"/>
</dbReference>
<evidence type="ECO:0000313" key="7">
    <source>
        <dbReference type="Proteomes" id="UP000821853"/>
    </source>
</evidence>
<comment type="caution">
    <text evidence="6">The sequence shown here is derived from an EMBL/GenBank/DDBJ whole genome shotgun (WGS) entry which is preliminary data.</text>
</comment>
<name>A0A9J6H4V6_HAELO</name>
<dbReference type="PRINTS" id="PR00299">
    <property type="entry name" value="ACRYSTALLIN"/>
</dbReference>
<dbReference type="GO" id="GO:0051082">
    <property type="term" value="F:unfolded protein binding"/>
    <property type="evidence" value="ECO:0007669"/>
    <property type="project" value="TreeGrafter"/>
</dbReference>
<feature type="compositionally biased region" description="Basic residues" evidence="4">
    <location>
        <begin position="140"/>
        <end position="152"/>
    </location>
</feature>
<sequence>MAGTLQTRKCQPRLEEEEEEGAEARDPSAVSPSRARERPASQQARPAAARVDVAPEHGGGTLPRAQLLLPLPRLPACGRAVPEGRGHRVPPRQQAGFPVAKGARQRITMLAAKRTAEPFATVALSGVVDLLCFEDLEPPHHRRHHSSSRRDRHSSAGGCQDRCGDVNRYADDYRCRSVSPAASSSPAGDKLCQSHPNSTQFKVVLDVRQFKPEDLTVKTSGKHAVIQAVRTEDRGRRGIIVKEFTRRYLLPDGADAERVSCSLTEDGFLTVDVPMKDLPLVENERVVPITVIHSSGGGGQQAAQSMASGQQSCQEHKKSQAYRKPSKLSLNSNDDIG</sequence>
<evidence type="ECO:0000256" key="4">
    <source>
        <dbReference type="SAM" id="MobiDB-lite"/>
    </source>
</evidence>
<dbReference type="InterPro" id="IPR002068">
    <property type="entry name" value="A-crystallin/Hsp20_dom"/>
</dbReference>
<dbReference type="OrthoDB" id="1431247at2759"/>
<feature type="compositionally biased region" description="Polar residues" evidence="4">
    <location>
        <begin position="328"/>
        <end position="337"/>
    </location>
</feature>
<dbReference type="PANTHER" id="PTHR45640:SF13">
    <property type="entry name" value="HEAT SHOCK PROTEIN 22-RELATED"/>
    <property type="match status" value="1"/>
</dbReference>
<dbReference type="PANTHER" id="PTHR45640">
    <property type="entry name" value="HEAT SHOCK PROTEIN HSP-12.2-RELATED"/>
    <property type="match status" value="1"/>
</dbReference>
<keyword evidence="7" id="KW-1185">Reference proteome</keyword>
<dbReference type="CDD" id="cd06526">
    <property type="entry name" value="metazoan_ACD"/>
    <property type="match status" value="1"/>
</dbReference>
<comment type="similarity">
    <text evidence="2 3">Belongs to the small heat shock protein (HSP20) family.</text>
</comment>
<feature type="region of interest" description="Disordered" evidence="4">
    <location>
        <begin position="1"/>
        <end position="67"/>
    </location>
</feature>
<dbReference type="GO" id="GO:0042026">
    <property type="term" value="P:protein refolding"/>
    <property type="evidence" value="ECO:0007669"/>
    <property type="project" value="TreeGrafter"/>
</dbReference>
<feature type="domain" description="SHSP" evidence="5">
    <location>
        <begin position="182"/>
        <end position="292"/>
    </location>
</feature>
<feature type="compositionally biased region" description="Low complexity" evidence="4">
    <location>
        <begin position="301"/>
        <end position="312"/>
    </location>
</feature>
<reference evidence="6 7" key="1">
    <citation type="journal article" date="2020" name="Cell">
        <title>Large-Scale Comparative Analyses of Tick Genomes Elucidate Their Genetic Diversity and Vector Capacities.</title>
        <authorList>
            <consortium name="Tick Genome and Microbiome Consortium (TIGMIC)"/>
            <person name="Jia N."/>
            <person name="Wang J."/>
            <person name="Shi W."/>
            <person name="Du L."/>
            <person name="Sun Y."/>
            <person name="Zhan W."/>
            <person name="Jiang J.F."/>
            <person name="Wang Q."/>
            <person name="Zhang B."/>
            <person name="Ji P."/>
            <person name="Bell-Sakyi L."/>
            <person name="Cui X.M."/>
            <person name="Yuan T.T."/>
            <person name="Jiang B.G."/>
            <person name="Yang W.F."/>
            <person name="Lam T.T."/>
            <person name="Chang Q.C."/>
            <person name="Ding S.J."/>
            <person name="Wang X.J."/>
            <person name="Zhu J.G."/>
            <person name="Ruan X.D."/>
            <person name="Zhao L."/>
            <person name="Wei J.T."/>
            <person name="Ye R.Z."/>
            <person name="Que T.C."/>
            <person name="Du C.H."/>
            <person name="Zhou Y.H."/>
            <person name="Cheng J.X."/>
            <person name="Dai P.F."/>
            <person name="Guo W.B."/>
            <person name="Han X.H."/>
            <person name="Huang E.J."/>
            <person name="Li L.F."/>
            <person name="Wei W."/>
            <person name="Gao Y.C."/>
            <person name="Liu J.Z."/>
            <person name="Shao H.Z."/>
            <person name="Wang X."/>
            <person name="Wang C.C."/>
            <person name="Yang T.C."/>
            <person name="Huo Q.B."/>
            <person name="Li W."/>
            <person name="Chen H.Y."/>
            <person name="Chen S.E."/>
            <person name="Zhou L.G."/>
            <person name="Ni X.B."/>
            <person name="Tian J.H."/>
            <person name="Sheng Y."/>
            <person name="Liu T."/>
            <person name="Pan Y.S."/>
            <person name="Xia L.Y."/>
            <person name="Li J."/>
            <person name="Zhao F."/>
            <person name="Cao W.C."/>
        </authorList>
    </citation>
    <scope>NUCLEOTIDE SEQUENCE [LARGE SCALE GENOMIC DNA]</scope>
    <source>
        <strain evidence="6">HaeL-2018</strain>
    </source>
</reference>
<proteinExistence type="inferred from homology"/>
<evidence type="ECO:0000313" key="6">
    <source>
        <dbReference type="EMBL" id="KAH9382105.1"/>
    </source>
</evidence>
<dbReference type="EMBL" id="JABSTR010000011">
    <property type="protein sequence ID" value="KAH9382105.1"/>
    <property type="molecule type" value="Genomic_DNA"/>
</dbReference>
<evidence type="ECO:0000256" key="1">
    <source>
        <dbReference type="ARBA" id="ARBA00023016"/>
    </source>
</evidence>
<dbReference type="Pfam" id="PF00011">
    <property type="entry name" value="HSP20"/>
    <property type="match status" value="1"/>
</dbReference>
<organism evidence="6 7">
    <name type="scientific">Haemaphysalis longicornis</name>
    <name type="common">Bush tick</name>
    <dbReference type="NCBI Taxonomy" id="44386"/>
    <lineage>
        <taxon>Eukaryota</taxon>
        <taxon>Metazoa</taxon>
        <taxon>Ecdysozoa</taxon>
        <taxon>Arthropoda</taxon>
        <taxon>Chelicerata</taxon>
        <taxon>Arachnida</taxon>
        <taxon>Acari</taxon>
        <taxon>Parasitiformes</taxon>
        <taxon>Ixodida</taxon>
        <taxon>Ixodoidea</taxon>
        <taxon>Ixodidae</taxon>
        <taxon>Haemaphysalinae</taxon>
        <taxon>Haemaphysalis</taxon>
    </lineage>
</organism>
<dbReference type="SUPFAM" id="SSF49764">
    <property type="entry name" value="HSP20-like chaperones"/>
    <property type="match status" value="1"/>
</dbReference>
<protein>
    <recommendedName>
        <fullName evidence="5">SHSP domain-containing protein</fullName>
    </recommendedName>
</protein>